<evidence type="ECO:0000313" key="3">
    <source>
        <dbReference type="Proteomes" id="UP000016644"/>
    </source>
</evidence>
<sequence>MSDLIDAFLTFVLFIKITIFGYFSLGDITPSFINLYKDNKSVIVTANGVKNIDSS</sequence>
<feature type="transmembrane region" description="Helical" evidence="1">
    <location>
        <begin position="7"/>
        <end position="25"/>
    </location>
</feature>
<evidence type="ECO:0000313" key="2">
    <source>
        <dbReference type="EMBL" id="ERK42208.1"/>
    </source>
</evidence>
<reference evidence="2 3" key="1">
    <citation type="submission" date="2013-06" db="EMBL/GenBank/DDBJ databases">
        <authorList>
            <person name="Weinstock G."/>
            <person name="Sodergren E."/>
            <person name="Lobos E.A."/>
            <person name="Fulton L."/>
            <person name="Fulton R."/>
            <person name="Courtney L."/>
            <person name="Fronick C."/>
            <person name="O'Laughlin M."/>
            <person name="Godfrey J."/>
            <person name="Wilson R.M."/>
            <person name="Miner T."/>
            <person name="Farmer C."/>
            <person name="Delehaunty K."/>
            <person name="Cordes M."/>
            <person name="Minx P."/>
            <person name="Tomlinson C."/>
            <person name="Chen J."/>
            <person name="Wollam A."/>
            <person name="Pepin K.H."/>
            <person name="Bhonagiri V."/>
            <person name="Zhang X."/>
            <person name="Warren W."/>
            <person name="Mitreva M."/>
            <person name="Mardis E.R."/>
            <person name="Wilson R.K."/>
        </authorList>
    </citation>
    <scope>NUCLEOTIDE SEQUENCE [LARGE SCALE GENOMIC DNA]</scope>
    <source>
        <strain evidence="2 3">ATCC 14869</strain>
    </source>
</reference>
<dbReference type="EMBL" id="AWVK01000093">
    <property type="protein sequence ID" value="ERK42208.1"/>
    <property type="molecule type" value="Genomic_DNA"/>
</dbReference>
<dbReference type="Proteomes" id="UP000016644">
    <property type="component" value="Unassembled WGS sequence"/>
</dbReference>
<proteinExistence type="predicted"/>
<protein>
    <submittedName>
        <fullName evidence="2">Uncharacterized protein</fullName>
    </submittedName>
</protein>
<keyword evidence="1" id="KW-1133">Transmembrane helix</keyword>
<evidence type="ECO:0000256" key="1">
    <source>
        <dbReference type="SAM" id="Phobius"/>
    </source>
</evidence>
<organism evidence="2 3">
    <name type="scientific">Levilactobacillus brevis ATCC 14869 = DSM 20054</name>
    <dbReference type="NCBI Taxonomy" id="649758"/>
    <lineage>
        <taxon>Bacteria</taxon>
        <taxon>Bacillati</taxon>
        <taxon>Bacillota</taxon>
        <taxon>Bacilli</taxon>
        <taxon>Lactobacillales</taxon>
        <taxon>Lactobacillaceae</taxon>
        <taxon>Levilactobacillus</taxon>
    </lineage>
</organism>
<dbReference type="HOGENOM" id="CLU_3026491_0_0_9"/>
<name>U2QLM8_LEVBR</name>
<accession>U2QLM8</accession>
<gene>
    <name evidence="2" type="ORF">HMPREF0495_01982</name>
</gene>
<dbReference type="AlphaFoldDB" id="U2QLM8"/>
<keyword evidence="1" id="KW-0472">Membrane</keyword>
<comment type="caution">
    <text evidence="2">The sequence shown here is derived from an EMBL/GenBank/DDBJ whole genome shotgun (WGS) entry which is preliminary data.</text>
</comment>
<keyword evidence="1" id="KW-0812">Transmembrane</keyword>